<feature type="domain" description="HTH cro/C1-type" evidence="1">
    <location>
        <begin position="83"/>
        <end position="136"/>
    </location>
</feature>
<dbReference type="GO" id="GO:0006355">
    <property type="term" value="P:regulation of DNA-templated transcription"/>
    <property type="evidence" value="ECO:0007669"/>
    <property type="project" value="InterPro"/>
</dbReference>
<dbReference type="AlphaFoldDB" id="A0A1W6B0Q3"/>
<dbReference type="InterPro" id="IPR001387">
    <property type="entry name" value="Cro/C1-type_HTH"/>
</dbReference>
<reference evidence="2 3" key="1">
    <citation type="submission" date="2017-02" db="EMBL/GenBank/DDBJ databases">
        <title>Complete genome sequence of the drought resistance-promoting endophyte Pantoea alhagi LTYR-11Z.</title>
        <authorList>
            <person name="Zhang L."/>
        </authorList>
    </citation>
    <scope>NUCLEOTIDE SEQUENCE [LARGE SCALE GENOMIC DNA]</scope>
    <source>
        <strain evidence="2 3">LTYR-11Z</strain>
    </source>
</reference>
<dbReference type="InterPro" id="IPR039060">
    <property type="entry name" value="Antitox_HigA"/>
</dbReference>
<dbReference type="CDD" id="cd00093">
    <property type="entry name" value="HTH_XRE"/>
    <property type="match status" value="1"/>
</dbReference>
<accession>A0A1W6B0Q3</accession>
<dbReference type="SUPFAM" id="SSF47413">
    <property type="entry name" value="lambda repressor-like DNA-binding domains"/>
    <property type="match status" value="1"/>
</dbReference>
<dbReference type="PANTHER" id="PTHR40455">
    <property type="entry name" value="ANTITOXIN HIGA"/>
    <property type="match status" value="1"/>
</dbReference>
<dbReference type="InterPro" id="IPR010982">
    <property type="entry name" value="Lambda_DNA-bd_dom_sf"/>
</dbReference>
<dbReference type="SMART" id="SM00530">
    <property type="entry name" value="HTH_XRE"/>
    <property type="match status" value="1"/>
</dbReference>
<name>A0A1W6B0Q3_9GAMM</name>
<dbReference type="OrthoDB" id="5771335at2"/>
<keyword evidence="3" id="KW-1185">Reference proteome</keyword>
<evidence type="ECO:0000313" key="2">
    <source>
        <dbReference type="EMBL" id="ARJ40659.1"/>
    </source>
</evidence>
<dbReference type="Proteomes" id="UP000192900">
    <property type="component" value="Chromosome"/>
</dbReference>
<dbReference type="RefSeq" id="WP_085067514.1">
    <property type="nucleotide sequence ID" value="NZ_CP019706.1"/>
</dbReference>
<dbReference type="PROSITE" id="PS50943">
    <property type="entry name" value="HTH_CROC1"/>
    <property type="match status" value="1"/>
</dbReference>
<dbReference type="GO" id="GO:0001046">
    <property type="term" value="F:core promoter sequence-specific DNA binding"/>
    <property type="evidence" value="ECO:0007669"/>
    <property type="project" value="TreeGrafter"/>
</dbReference>
<sequence length="138" mass="15749">MIFSDAIEAADSLVRILPLLGGSTCRKDYEEAVRLVEYLVEHQPDSPLIEMLTAKIDAYENNAPEFAEFNARIDTEPHGVSLLRILMDQYGLNQTDFAKEIGQRSLVSRILKGERKLTLEHMRNLAKRFNIPVSRFVD</sequence>
<dbReference type="STRING" id="1891675.B1H58_00705"/>
<dbReference type="KEGG" id="palh:B1H58_00705"/>
<dbReference type="Pfam" id="PF01381">
    <property type="entry name" value="HTH_3"/>
    <property type="match status" value="1"/>
</dbReference>
<evidence type="ECO:0000313" key="3">
    <source>
        <dbReference type="Proteomes" id="UP000192900"/>
    </source>
</evidence>
<dbReference type="Gene3D" id="1.10.260.40">
    <property type="entry name" value="lambda repressor-like DNA-binding domains"/>
    <property type="match status" value="1"/>
</dbReference>
<organism evidence="2 3">
    <name type="scientific">Pantoea alhagi</name>
    <dbReference type="NCBI Taxonomy" id="1891675"/>
    <lineage>
        <taxon>Bacteria</taxon>
        <taxon>Pseudomonadati</taxon>
        <taxon>Pseudomonadota</taxon>
        <taxon>Gammaproteobacteria</taxon>
        <taxon>Enterobacterales</taxon>
        <taxon>Erwiniaceae</taxon>
        <taxon>Pantoea</taxon>
    </lineage>
</organism>
<gene>
    <name evidence="2" type="ORF">B1H58_00705</name>
</gene>
<evidence type="ECO:0000259" key="1">
    <source>
        <dbReference type="PROSITE" id="PS50943"/>
    </source>
</evidence>
<protein>
    <submittedName>
        <fullName evidence="2">Transcriptional regulator</fullName>
    </submittedName>
</protein>
<dbReference type="EMBL" id="CP019706">
    <property type="protein sequence ID" value="ARJ40659.1"/>
    <property type="molecule type" value="Genomic_DNA"/>
</dbReference>
<dbReference type="PANTHER" id="PTHR40455:SF1">
    <property type="entry name" value="ANTITOXIN HIGA"/>
    <property type="match status" value="1"/>
</dbReference>
<proteinExistence type="predicted"/>